<protein>
    <submittedName>
        <fullName evidence="2">Uncharacterized protein</fullName>
    </submittedName>
</protein>
<dbReference type="Proteomes" id="UP000317881">
    <property type="component" value="Unassembled WGS sequence"/>
</dbReference>
<organism evidence="2 3">
    <name type="scientific">Streptomyces spinoverrucosus</name>
    <dbReference type="NCBI Taxonomy" id="284043"/>
    <lineage>
        <taxon>Bacteria</taxon>
        <taxon>Bacillati</taxon>
        <taxon>Actinomycetota</taxon>
        <taxon>Actinomycetes</taxon>
        <taxon>Kitasatosporales</taxon>
        <taxon>Streptomycetaceae</taxon>
        <taxon>Streptomyces</taxon>
    </lineage>
</organism>
<evidence type="ECO:0000313" key="2">
    <source>
        <dbReference type="EMBL" id="GEC10324.1"/>
    </source>
</evidence>
<keyword evidence="3" id="KW-1185">Reference proteome</keyword>
<dbReference type="EMBL" id="BJND01000103">
    <property type="protein sequence ID" value="GEC10324.1"/>
    <property type="molecule type" value="Genomic_DNA"/>
</dbReference>
<reference evidence="2 3" key="1">
    <citation type="submission" date="2019-06" db="EMBL/GenBank/DDBJ databases">
        <title>Whole genome shotgun sequence of Streptomyces spinoverrucosus NBRC 14228.</title>
        <authorList>
            <person name="Hosoyama A."/>
            <person name="Uohara A."/>
            <person name="Ohji S."/>
            <person name="Ichikawa N."/>
        </authorList>
    </citation>
    <scope>NUCLEOTIDE SEQUENCE [LARGE SCALE GENOMIC DNA]</scope>
    <source>
        <strain evidence="2 3">NBRC 14228</strain>
    </source>
</reference>
<evidence type="ECO:0000256" key="1">
    <source>
        <dbReference type="SAM" id="MobiDB-lite"/>
    </source>
</evidence>
<comment type="caution">
    <text evidence="2">The sequence shown here is derived from an EMBL/GenBank/DDBJ whole genome shotgun (WGS) entry which is preliminary data.</text>
</comment>
<proteinExistence type="predicted"/>
<accession>A0A4Y3VTL1</accession>
<feature type="region of interest" description="Disordered" evidence="1">
    <location>
        <begin position="1"/>
        <end position="22"/>
    </location>
</feature>
<gene>
    <name evidence="2" type="ORF">SSP24_79790</name>
</gene>
<name>A0A4Y3VTL1_9ACTN</name>
<evidence type="ECO:0000313" key="3">
    <source>
        <dbReference type="Proteomes" id="UP000317881"/>
    </source>
</evidence>
<dbReference type="AlphaFoldDB" id="A0A4Y3VTL1"/>
<sequence length="90" mass="9779">MCRGGTDSGLPRHGGGRLVSRAMPDTKHCPNCGGTLQDFRKVTATEESFIAGRVGIKDAPGYWRCANGGCLWVQPYFNQAKGFSLPESFR</sequence>